<proteinExistence type="predicted"/>
<gene>
    <name evidence="1" type="ORF">NA56DRAFT_142390</name>
</gene>
<dbReference type="AlphaFoldDB" id="A0A2J6QN39"/>
<dbReference type="EMBL" id="KZ613465">
    <property type="protein sequence ID" value="PMD27649.1"/>
    <property type="molecule type" value="Genomic_DNA"/>
</dbReference>
<name>A0A2J6QN39_9HELO</name>
<dbReference type="Proteomes" id="UP000235672">
    <property type="component" value="Unassembled WGS sequence"/>
</dbReference>
<reference evidence="1 2" key="1">
    <citation type="submission" date="2016-05" db="EMBL/GenBank/DDBJ databases">
        <title>A degradative enzymes factory behind the ericoid mycorrhizal symbiosis.</title>
        <authorList>
            <consortium name="DOE Joint Genome Institute"/>
            <person name="Martino E."/>
            <person name="Morin E."/>
            <person name="Grelet G."/>
            <person name="Kuo A."/>
            <person name="Kohler A."/>
            <person name="Daghino S."/>
            <person name="Barry K."/>
            <person name="Choi C."/>
            <person name="Cichocki N."/>
            <person name="Clum A."/>
            <person name="Copeland A."/>
            <person name="Hainaut M."/>
            <person name="Haridas S."/>
            <person name="Labutti K."/>
            <person name="Lindquist E."/>
            <person name="Lipzen A."/>
            <person name="Khouja H.-R."/>
            <person name="Murat C."/>
            <person name="Ohm R."/>
            <person name="Olson A."/>
            <person name="Spatafora J."/>
            <person name="Veneault-Fourrey C."/>
            <person name="Henrissat B."/>
            <person name="Grigoriev I."/>
            <person name="Martin F."/>
            <person name="Perotto S."/>
        </authorList>
    </citation>
    <scope>NUCLEOTIDE SEQUENCE [LARGE SCALE GENOMIC DNA]</scope>
    <source>
        <strain evidence="1 2">UAMH 7357</strain>
    </source>
</reference>
<accession>A0A2J6QN39</accession>
<protein>
    <submittedName>
        <fullName evidence="1">Uncharacterized protein</fullName>
    </submittedName>
</protein>
<evidence type="ECO:0000313" key="2">
    <source>
        <dbReference type="Proteomes" id="UP000235672"/>
    </source>
</evidence>
<sequence>MFLILNFESPYQVHYSLHFIKKCIHYTRSLSTGEMRGNPSLRLLFNRDLHRHKSTKNDFGKERAILCLRKGQEVTLTLTIDGRHATISEILSVNTSKASKALWLFPRFIVHLSLSLRVLRQFTIHSTSTSSNRFLPLCYSQYLLLPKVPPTFYEFKTALSKYSLDISYF</sequence>
<evidence type="ECO:0000313" key="1">
    <source>
        <dbReference type="EMBL" id="PMD27649.1"/>
    </source>
</evidence>
<organism evidence="1 2">
    <name type="scientific">Hyaloscypha hepaticicola</name>
    <dbReference type="NCBI Taxonomy" id="2082293"/>
    <lineage>
        <taxon>Eukaryota</taxon>
        <taxon>Fungi</taxon>
        <taxon>Dikarya</taxon>
        <taxon>Ascomycota</taxon>
        <taxon>Pezizomycotina</taxon>
        <taxon>Leotiomycetes</taxon>
        <taxon>Helotiales</taxon>
        <taxon>Hyaloscyphaceae</taxon>
        <taxon>Hyaloscypha</taxon>
    </lineage>
</organism>
<keyword evidence="2" id="KW-1185">Reference proteome</keyword>